<reference evidence="1" key="2">
    <citation type="journal article" date="2015" name="Data Brief">
        <title>Shoot transcriptome of the giant reed, Arundo donax.</title>
        <authorList>
            <person name="Barrero R.A."/>
            <person name="Guerrero F.D."/>
            <person name="Moolhuijzen P."/>
            <person name="Goolsby J.A."/>
            <person name="Tidwell J."/>
            <person name="Bellgard S.E."/>
            <person name="Bellgard M.I."/>
        </authorList>
    </citation>
    <scope>NUCLEOTIDE SEQUENCE</scope>
    <source>
        <tissue evidence="1">Shoot tissue taken approximately 20 cm above the soil surface</tissue>
    </source>
</reference>
<protein>
    <submittedName>
        <fullName evidence="1">Uncharacterized protein</fullName>
    </submittedName>
</protein>
<accession>A0A0A9G9R4</accession>
<dbReference type="AlphaFoldDB" id="A0A0A9G9R4"/>
<dbReference type="EMBL" id="GBRH01177732">
    <property type="protein sequence ID" value="JAE20164.1"/>
    <property type="molecule type" value="Transcribed_RNA"/>
</dbReference>
<organism evidence="1">
    <name type="scientific">Arundo donax</name>
    <name type="common">Giant reed</name>
    <name type="synonym">Donax arundinaceus</name>
    <dbReference type="NCBI Taxonomy" id="35708"/>
    <lineage>
        <taxon>Eukaryota</taxon>
        <taxon>Viridiplantae</taxon>
        <taxon>Streptophyta</taxon>
        <taxon>Embryophyta</taxon>
        <taxon>Tracheophyta</taxon>
        <taxon>Spermatophyta</taxon>
        <taxon>Magnoliopsida</taxon>
        <taxon>Liliopsida</taxon>
        <taxon>Poales</taxon>
        <taxon>Poaceae</taxon>
        <taxon>PACMAD clade</taxon>
        <taxon>Arundinoideae</taxon>
        <taxon>Arundineae</taxon>
        <taxon>Arundo</taxon>
    </lineage>
</organism>
<name>A0A0A9G9R4_ARUDO</name>
<proteinExistence type="predicted"/>
<sequence length="41" mass="4425">MAEGRCCKAQERICKGGKEICKHSASKCGWLAWVLLGSNAT</sequence>
<evidence type="ECO:0000313" key="1">
    <source>
        <dbReference type="EMBL" id="JAE20164.1"/>
    </source>
</evidence>
<reference evidence="1" key="1">
    <citation type="submission" date="2014-09" db="EMBL/GenBank/DDBJ databases">
        <authorList>
            <person name="Magalhaes I.L.F."/>
            <person name="Oliveira U."/>
            <person name="Santos F.R."/>
            <person name="Vidigal T.H.D.A."/>
            <person name="Brescovit A.D."/>
            <person name="Santos A.J."/>
        </authorList>
    </citation>
    <scope>NUCLEOTIDE SEQUENCE</scope>
    <source>
        <tissue evidence="1">Shoot tissue taken approximately 20 cm above the soil surface</tissue>
    </source>
</reference>